<name>A0A0E0E785_9ORYZ</name>
<dbReference type="Proteomes" id="UP000008021">
    <property type="component" value="Chromosome 7"/>
</dbReference>
<keyword evidence="2" id="KW-0812">Transmembrane</keyword>
<keyword evidence="2" id="KW-1133">Transmembrane helix</keyword>
<feature type="compositionally biased region" description="Low complexity" evidence="1">
    <location>
        <begin position="67"/>
        <end position="80"/>
    </location>
</feature>
<evidence type="ECO:0000313" key="4">
    <source>
        <dbReference type="Proteomes" id="UP000008021"/>
    </source>
</evidence>
<feature type="region of interest" description="Disordered" evidence="1">
    <location>
        <begin position="1"/>
        <end position="86"/>
    </location>
</feature>
<dbReference type="EnsemblPlants" id="OMERI07G01260.1">
    <property type="protein sequence ID" value="OMERI07G01260.1"/>
    <property type="gene ID" value="OMERI07G01260"/>
</dbReference>
<keyword evidence="4" id="KW-1185">Reference proteome</keyword>
<dbReference type="HOGENOM" id="CLU_171382_0_0_1"/>
<evidence type="ECO:0000256" key="1">
    <source>
        <dbReference type="SAM" id="MobiDB-lite"/>
    </source>
</evidence>
<sequence length="140" mass="15572">MAAMALRSLARKVMPAPVTLRRAPPPSRSLHRHSLEGTTSPKTTTPTTKSWEENNPELLAELDKLRGTASPGTTAPTGTTFEERNPELYAELVKRLSDQKRNSRRMRLAGASAYCVVFVTLLYLGDREKRLFEKSFGVGK</sequence>
<dbReference type="AlphaFoldDB" id="A0A0E0E785"/>
<feature type="compositionally biased region" description="Low complexity" evidence="1">
    <location>
        <begin position="38"/>
        <end position="49"/>
    </location>
</feature>
<evidence type="ECO:0000313" key="3">
    <source>
        <dbReference type="EnsemblPlants" id="OMERI07G01260.1"/>
    </source>
</evidence>
<accession>A0A0E0E785</accession>
<proteinExistence type="predicted"/>
<feature type="transmembrane region" description="Helical" evidence="2">
    <location>
        <begin position="108"/>
        <end position="125"/>
    </location>
</feature>
<keyword evidence="2" id="KW-0472">Membrane</keyword>
<reference evidence="3" key="1">
    <citation type="submission" date="2015-04" db="UniProtKB">
        <authorList>
            <consortium name="EnsemblPlants"/>
        </authorList>
    </citation>
    <scope>IDENTIFICATION</scope>
</reference>
<dbReference type="Gramene" id="OMERI07G01260.1">
    <property type="protein sequence ID" value="OMERI07G01260.1"/>
    <property type="gene ID" value="OMERI07G01260"/>
</dbReference>
<reference evidence="3" key="2">
    <citation type="submission" date="2018-05" db="EMBL/GenBank/DDBJ databases">
        <title>OmerRS3 (Oryza meridionalis Reference Sequence Version 3).</title>
        <authorList>
            <person name="Zhang J."/>
            <person name="Kudrna D."/>
            <person name="Lee S."/>
            <person name="Talag J."/>
            <person name="Welchert J."/>
            <person name="Wing R.A."/>
        </authorList>
    </citation>
    <scope>NUCLEOTIDE SEQUENCE [LARGE SCALE GENOMIC DNA]</scope>
    <source>
        <strain evidence="3">cv. OR44</strain>
    </source>
</reference>
<protein>
    <submittedName>
        <fullName evidence="3">Uncharacterized protein</fullName>
    </submittedName>
</protein>
<organism evidence="3">
    <name type="scientific">Oryza meridionalis</name>
    <dbReference type="NCBI Taxonomy" id="40149"/>
    <lineage>
        <taxon>Eukaryota</taxon>
        <taxon>Viridiplantae</taxon>
        <taxon>Streptophyta</taxon>
        <taxon>Embryophyta</taxon>
        <taxon>Tracheophyta</taxon>
        <taxon>Spermatophyta</taxon>
        <taxon>Magnoliopsida</taxon>
        <taxon>Liliopsida</taxon>
        <taxon>Poales</taxon>
        <taxon>Poaceae</taxon>
        <taxon>BOP clade</taxon>
        <taxon>Oryzoideae</taxon>
        <taxon>Oryzeae</taxon>
        <taxon>Oryzinae</taxon>
        <taxon>Oryza</taxon>
    </lineage>
</organism>
<evidence type="ECO:0000256" key="2">
    <source>
        <dbReference type="SAM" id="Phobius"/>
    </source>
</evidence>